<dbReference type="Proteomes" id="UP001187066">
    <property type="component" value="Unassembled WGS sequence"/>
</dbReference>
<dbReference type="InterPro" id="IPR001387">
    <property type="entry name" value="Cro/C1-type_HTH"/>
</dbReference>
<dbReference type="Gene3D" id="1.10.260.40">
    <property type="entry name" value="lambda repressor-like DNA-binding domains"/>
    <property type="match status" value="1"/>
</dbReference>
<organism evidence="1 2">
    <name type="scientific">Atlantibacter subterraneus</name>
    <dbReference type="NCBI Taxonomy" id="255519"/>
    <lineage>
        <taxon>Bacteria</taxon>
        <taxon>Pseudomonadati</taxon>
        <taxon>Pseudomonadota</taxon>
        <taxon>Gammaproteobacteria</taxon>
        <taxon>Enterobacterales</taxon>
        <taxon>Enterobacteriaceae</taxon>
        <taxon>Atlantibacter</taxon>
    </lineage>
</organism>
<gene>
    <name evidence="1" type="ORF">R4P48_21525</name>
</gene>
<dbReference type="Pfam" id="PF15943">
    <property type="entry name" value="YdaS_toxin"/>
    <property type="match status" value="1"/>
</dbReference>
<sequence length="95" mass="10550">MNEDVRARLNGLTSQRAIAKHLGITPQAVNQWFNKPNIPPRFVLPICELVSWEIVPHEVRPDLYPGLKDGVPEAFKTDRTVNRGVANHASSLPSG</sequence>
<dbReference type="RefSeq" id="WP_312384206.1">
    <property type="nucleotide sequence ID" value="NZ_DAIRID010000001.1"/>
</dbReference>
<name>A0ABU4E9B0_9ENTR</name>
<dbReference type="InterPro" id="IPR031856">
    <property type="entry name" value="YdaS_toxin-like"/>
</dbReference>
<reference evidence="1 2" key="1">
    <citation type="submission" date="2023-10" db="EMBL/GenBank/DDBJ databases">
        <authorList>
            <person name="Dale J."/>
        </authorList>
    </citation>
    <scope>NUCLEOTIDE SEQUENCE [LARGE SCALE GENOMIC DNA]</scope>
    <source>
        <strain evidence="1 2">2023EL-00970</strain>
    </source>
</reference>
<comment type="caution">
    <text evidence="1">The sequence shown here is derived from an EMBL/GenBank/DDBJ whole genome shotgun (WGS) entry which is preliminary data.</text>
</comment>
<evidence type="ECO:0000313" key="1">
    <source>
        <dbReference type="EMBL" id="MDV7025241.1"/>
    </source>
</evidence>
<keyword evidence="2" id="KW-1185">Reference proteome</keyword>
<proteinExistence type="predicted"/>
<dbReference type="InterPro" id="IPR010982">
    <property type="entry name" value="Lambda_DNA-bd_dom_sf"/>
</dbReference>
<accession>A0ABU4E9B0</accession>
<dbReference type="CDD" id="cd00093">
    <property type="entry name" value="HTH_XRE"/>
    <property type="match status" value="1"/>
</dbReference>
<dbReference type="EMBL" id="JAWLOF010000023">
    <property type="protein sequence ID" value="MDV7025241.1"/>
    <property type="molecule type" value="Genomic_DNA"/>
</dbReference>
<dbReference type="SUPFAM" id="SSF47413">
    <property type="entry name" value="lambda repressor-like DNA-binding domains"/>
    <property type="match status" value="1"/>
</dbReference>
<evidence type="ECO:0000313" key="2">
    <source>
        <dbReference type="Proteomes" id="UP001187066"/>
    </source>
</evidence>
<protein>
    <submittedName>
        <fullName evidence="1">YdaS family helix-turn-helix protein</fullName>
    </submittedName>
</protein>